<evidence type="ECO:0000313" key="5">
    <source>
        <dbReference type="EMBL" id="AIE97342.1"/>
    </source>
</evidence>
<evidence type="ECO:0000256" key="4">
    <source>
        <dbReference type="SAM" id="MobiDB-lite"/>
    </source>
</evidence>
<dbReference type="Pfam" id="PF01297">
    <property type="entry name" value="ZnuA"/>
    <property type="match status" value="1"/>
</dbReference>
<organism evidence="5">
    <name type="scientific">uncultured marine thaumarchaeote AD1000_98_C07</name>
    <dbReference type="NCBI Taxonomy" id="1455949"/>
    <lineage>
        <taxon>Archaea</taxon>
        <taxon>Nitrososphaerota</taxon>
        <taxon>environmental samples</taxon>
    </lineage>
</organism>
<evidence type="ECO:0000256" key="1">
    <source>
        <dbReference type="ARBA" id="ARBA00011028"/>
    </source>
</evidence>
<evidence type="ECO:0000256" key="2">
    <source>
        <dbReference type="ARBA" id="ARBA00022448"/>
    </source>
</evidence>
<dbReference type="GO" id="GO:0046872">
    <property type="term" value="F:metal ion binding"/>
    <property type="evidence" value="ECO:0007669"/>
    <property type="project" value="InterPro"/>
</dbReference>
<dbReference type="AlphaFoldDB" id="A0A075G6F0"/>
<dbReference type="PRINTS" id="PR00690">
    <property type="entry name" value="ADHESNFAMILY"/>
</dbReference>
<dbReference type="InterPro" id="IPR006128">
    <property type="entry name" value="Lipoprotein_PsaA-like"/>
</dbReference>
<protein>
    <submittedName>
        <fullName evidence="5">Periplasmic solute-binding protein (ZnuA)</fullName>
    </submittedName>
</protein>
<dbReference type="InterPro" id="IPR050492">
    <property type="entry name" value="Bact_metal-bind_prot9"/>
</dbReference>
<dbReference type="EMBL" id="KF900505">
    <property type="protein sequence ID" value="AIE97342.1"/>
    <property type="molecule type" value="Genomic_DNA"/>
</dbReference>
<keyword evidence="3" id="KW-0732">Signal</keyword>
<dbReference type="InterPro" id="IPR006129">
    <property type="entry name" value="AdhesinB"/>
</dbReference>
<feature type="compositionally biased region" description="Basic and acidic residues" evidence="4">
    <location>
        <begin position="219"/>
        <end position="238"/>
    </location>
</feature>
<dbReference type="PRINTS" id="PR00691">
    <property type="entry name" value="ADHESINB"/>
</dbReference>
<gene>
    <name evidence="5" type="primary">znuA</name>
</gene>
<dbReference type="SUPFAM" id="SSF53807">
    <property type="entry name" value="Helical backbone' metal receptor"/>
    <property type="match status" value="1"/>
</dbReference>
<proteinExistence type="inferred from homology"/>
<dbReference type="InterPro" id="IPR006127">
    <property type="entry name" value="ZnuA-like"/>
</dbReference>
<feature type="region of interest" description="Disordered" evidence="4">
    <location>
        <begin position="219"/>
        <end position="239"/>
    </location>
</feature>
<accession>A0A075G6F0</accession>
<dbReference type="PANTHER" id="PTHR42953:SF3">
    <property type="entry name" value="HIGH-AFFINITY ZINC UPTAKE SYSTEM PROTEIN ZNUA"/>
    <property type="match status" value="1"/>
</dbReference>
<reference evidence="5" key="1">
    <citation type="journal article" date="2014" name="Genome Biol. Evol.">
        <title>Pangenome evidence for extensive interdomain horizontal transfer affecting lineage core and shell genes in uncultured planktonic thaumarchaeota and euryarchaeota.</title>
        <authorList>
            <person name="Deschamps P."/>
            <person name="Zivanovic Y."/>
            <person name="Moreira D."/>
            <person name="Rodriguez-Valera F."/>
            <person name="Lopez-Garcia P."/>
        </authorList>
    </citation>
    <scope>NUCLEOTIDE SEQUENCE</scope>
</reference>
<dbReference type="GO" id="GO:0007155">
    <property type="term" value="P:cell adhesion"/>
    <property type="evidence" value="ECO:0007669"/>
    <property type="project" value="InterPro"/>
</dbReference>
<dbReference type="Gene3D" id="3.40.50.1980">
    <property type="entry name" value="Nitrogenase molybdenum iron protein domain"/>
    <property type="match status" value="3"/>
</dbReference>
<dbReference type="PANTHER" id="PTHR42953">
    <property type="entry name" value="HIGH-AFFINITY ZINC UPTAKE SYSTEM PROTEIN ZNUA-RELATED"/>
    <property type="match status" value="1"/>
</dbReference>
<sequence length="404" mass="45030">MNTQTKVAIIAIASVITLASLAVSQTNFNFETSTADDSKLQLVTSASFLHEFSQSIGKEKIDSTLLVPMGINPHDWEPTIRDTEKLEKSDMIIINGLGYETWVDSLDLSNIQGVIVDTSNGISIEHDVEHENEKHDDSHTEEFYEEIADVIEEFEHGHITESQSIEAIEEILHEHEGDGHGHGTGAIEDIENLLHEIEDGHIEGSHGLEEIHHLVSGEDVHGEHEKEDEHDEHDHGGQDPHIWLNPVYAQLQTKNIANALSNSDPTNKNYYQSNAEMYIKELDSLDSKIRTDLSGCRTDFITFHNAFSYFAEEYGLTQHTIVASTDPHGDVTPKTLEKIISTAKKLSIKVIFAEESTSTKTSQVIADEIGGKVLVLSPLEVVSDEEDYVSKMTQNLENLREALC</sequence>
<comment type="similarity">
    <text evidence="1">Belongs to the bacterial solute-binding protein 9 family.</text>
</comment>
<dbReference type="GO" id="GO:0030001">
    <property type="term" value="P:metal ion transport"/>
    <property type="evidence" value="ECO:0007669"/>
    <property type="project" value="InterPro"/>
</dbReference>
<evidence type="ECO:0000256" key="3">
    <source>
        <dbReference type="ARBA" id="ARBA00022729"/>
    </source>
</evidence>
<keyword evidence="2" id="KW-0813">Transport</keyword>
<name>A0A075G6F0_9ARCH</name>